<dbReference type="RefSeq" id="WP_139010666.1">
    <property type="nucleotide sequence ID" value="NZ_VBSN01000019.1"/>
</dbReference>
<dbReference type="Gene3D" id="3.40.710.10">
    <property type="entry name" value="DD-peptidase/beta-lactamase superfamily"/>
    <property type="match status" value="1"/>
</dbReference>
<sequence length="443" mass="49185">MKKTVLFSLTLYLLFTLKGCTQSLDSDKLDSLLDLLETNNKAMVSVAISKNGNVLYSKATGYASISDQKKIPATVHTLYRIGSITKVFTATMIFQLVEEKKLSLNATLEAYFPTIPNSGQITIENLLNHRSGIHNFTDEAGYKEYMTKAKKPEEMVAVIAAGKPDFSPGQKASYSNSNYVLLGYIIEKLTGKTYAENLRSRILDKVQLNETYYGGKTDLAKHESYSYTFDGKWTQMPETDMSVPAGAGAIVSTPTELTKFITALFSGKLVSESSLNQMKTITDGYGMGLFQVPFEYRKGYGHNGGIDGFASSLYYFPDDSLAVAVCSNGFSYAMNDILIAMLSTYYKRPFSLPEFKTITLKPEALNQYLGTYSCPQLPFMITVAKEGNVLTAKATGQPMFKLDAVKPDVFRFDKAGIEMEFITTKSEFILKQSGGTYVFKREY</sequence>
<dbReference type="Pfam" id="PF00144">
    <property type="entry name" value="Beta-lactamase"/>
    <property type="match status" value="1"/>
</dbReference>
<evidence type="ECO:0000259" key="1">
    <source>
        <dbReference type="Pfam" id="PF00144"/>
    </source>
</evidence>
<organism evidence="2 3">
    <name type="scientific">Dyadobacter flavalbus</name>
    <dbReference type="NCBI Taxonomy" id="2579942"/>
    <lineage>
        <taxon>Bacteria</taxon>
        <taxon>Pseudomonadati</taxon>
        <taxon>Bacteroidota</taxon>
        <taxon>Cytophagia</taxon>
        <taxon>Cytophagales</taxon>
        <taxon>Spirosomataceae</taxon>
        <taxon>Dyadobacter</taxon>
    </lineage>
</organism>
<evidence type="ECO:0000313" key="3">
    <source>
        <dbReference type="Proteomes" id="UP000323994"/>
    </source>
</evidence>
<gene>
    <name evidence="2" type="ORF">FEM33_03195</name>
</gene>
<dbReference type="InterPro" id="IPR050491">
    <property type="entry name" value="AmpC-like"/>
</dbReference>
<dbReference type="EMBL" id="VBSN01000019">
    <property type="protein sequence ID" value="KAA6441326.1"/>
    <property type="molecule type" value="Genomic_DNA"/>
</dbReference>
<keyword evidence="3" id="KW-1185">Reference proteome</keyword>
<name>A0A5M8R310_9BACT</name>
<protein>
    <submittedName>
        <fullName evidence="2">Beta-lactamase family protein</fullName>
    </submittedName>
</protein>
<dbReference type="AlphaFoldDB" id="A0A5M8R310"/>
<dbReference type="PANTHER" id="PTHR46825">
    <property type="entry name" value="D-ALANYL-D-ALANINE-CARBOXYPEPTIDASE/ENDOPEPTIDASE AMPH"/>
    <property type="match status" value="1"/>
</dbReference>
<dbReference type="InterPro" id="IPR001466">
    <property type="entry name" value="Beta-lactam-related"/>
</dbReference>
<reference evidence="2 3" key="1">
    <citation type="submission" date="2019-05" db="EMBL/GenBank/DDBJ databases">
        <authorList>
            <person name="Qu J.-H."/>
        </authorList>
    </citation>
    <scope>NUCLEOTIDE SEQUENCE [LARGE SCALE GENOMIC DNA]</scope>
    <source>
        <strain evidence="2 3">NS28</strain>
    </source>
</reference>
<feature type="domain" description="Beta-lactamase-related" evidence="1">
    <location>
        <begin position="44"/>
        <end position="333"/>
    </location>
</feature>
<dbReference type="SUPFAM" id="SSF56601">
    <property type="entry name" value="beta-lactamase/transpeptidase-like"/>
    <property type="match status" value="1"/>
</dbReference>
<dbReference type="OrthoDB" id="9793489at2"/>
<dbReference type="PANTHER" id="PTHR46825:SF7">
    <property type="entry name" value="D-ALANYL-D-ALANINE CARBOXYPEPTIDASE"/>
    <property type="match status" value="1"/>
</dbReference>
<accession>A0A5M8R310</accession>
<evidence type="ECO:0000313" key="2">
    <source>
        <dbReference type="EMBL" id="KAA6441326.1"/>
    </source>
</evidence>
<dbReference type="Proteomes" id="UP000323994">
    <property type="component" value="Unassembled WGS sequence"/>
</dbReference>
<comment type="caution">
    <text evidence="2">The sequence shown here is derived from an EMBL/GenBank/DDBJ whole genome shotgun (WGS) entry which is preliminary data.</text>
</comment>
<proteinExistence type="predicted"/>
<dbReference type="InterPro" id="IPR012338">
    <property type="entry name" value="Beta-lactam/transpept-like"/>
</dbReference>